<protein>
    <submittedName>
        <fullName evidence="7">Site specific recombinase, phage integrase family</fullName>
    </submittedName>
</protein>
<name>C5BIK7_TERTT</name>
<dbReference type="InterPro" id="IPR050090">
    <property type="entry name" value="Tyrosine_recombinase_XerCD"/>
</dbReference>
<dbReference type="InterPro" id="IPR013762">
    <property type="entry name" value="Integrase-like_cat_sf"/>
</dbReference>
<evidence type="ECO:0000256" key="4">
    <source>
        <dbReference type="ARBA" id="ARBA00023172"/>
    </source>
</evidence>
<dbReference type="InterPro" id="IPR010998">
    <property type="entry name" value="Integrase_recombinase_N"/>
</dbReference>
<feature type="region of interest" description="Disordered" evidence="5">
    <location>
        <begin position="368"/>
        <end position="414"/>
    </location>
</feature>
<evidence type="ECO:0000256" key="1">
    <source>
        <dbReference type="ARBA" id="ARBA00004496"/>
    </source>
</evidence>
<dbReference type="KEGG" id="ttu:TERTU_1976"/>
<proteinExistence type="predicted"/>
<accession>C5BIK7</accession>
<sequence>MNTPVPIFDGPEFQENPFHRKHFATSAFFPTDATVYQSELDYEFALKFLFSYTGSSATFNSYRRELERLLQWAWFIQKKTVINLRREDIEAFIEFARHPPDSWIGIKNVARFKSRDGLRIANDDWRPYVVSQTKELARAGISPQIENYQLSQSALKATFSVLSSFYGYMIQEGVCEANPVALIRQKSKFLQREQTHKPIRRISNLQWQFLQELAADLADKHPEKYERSLFILNCLLGMYLRISEVVADERATPTMGDFRRDMDGNWWFHVTGKGNKNRIVTVSDEMMDALKRYRKYLSLPPLPVAGERTPLVAKTLGRGAITSTRQIRALLQEMFDLAYEKMAQEGFADDAQDLRSATAHWLRHTGISEDVKTRPREHVRDDAGHASMATTDKYIDSDLRERHASGRRKKLRDI</sequence>
<dbReference type="GO" id="GO:0006310">
    <property type="term" value="P:DNA recombination"/>
    <property type="evidence" value="ECO:0007669"/>
    <property type="project" value="UniProtKB-KW"/>
</dbReference>
<dbReference type="InterPro" id="IPR011010">
    <property type="entry name" value="DNA_brk_join_enz"/>
</dbReference>
<evidence type="ECO:0000256" key="2">
    <source>
        <dbReference type="ARBA" id="ARBA00022908"/>
    </source>
</evidence>
<dbReference type="SUPFAM" id="SSF56349">
    <property type="entry name" value="DNA breaking-rejoining enzymes"/>
    <property type="match status" value="1"/>
</dbReference>
<keyword evidence="2" id="KW-0229">DNA integration</keyword>
<evidence type="ECO:0000256" key="3">
    <source>
        <dbReference type="ARBA" id="ARBA00023125"/>
    </source>
</evidence>
<dbReference type="AlphaFoldDB" id="C5BIK7"/>
<comment type="subcellular location">
    <subcellularLocation>
        <location evidence="1">Cytoplasm</location>
    </subcellularLocation>
</comment>
<evidence type="ECO:0000259" key="6">
    <source>
        <dbReference type="PROSITE" id="PS51898"/>
    </source>
</evidence>
<feature type="compositionally biased region" description="Basic and acidic residues" evidence="5">
    <location>
        <begin position="393"/>
        <end position="404"/>
    </location>
</feature>
<dbReference type="GO" id="GO:0003677">
    <property type="term" value="F:DNA binding"/>
    <property type="evidence" value="ECO:0007669"/>
    <property type="project" value="UniProtKB-KW"/>
</dbReference>
<feature type="domain" description="Tyr recombinase" evidence="6">
    <location>
        <begin position="197"/>
        <end position="408"/>
    </location>
</feature>
<dbReference type="GO" id="GO:0005737">
    <property type="term" value="C:cytoplasm"/>
    <property type="evidence" value="ECO:0007669"/>
    <property type="project" value="UniProtKB-SubCell"/>
</dbReference>
<evidence type="ECO:0000313" key="7">
    <source>
        <dbReference type="EMBL" id="ACR10950.1"/>
    </source>
</evidence>
<organism evidence="7 8">
    <name type="scientific">Teredinibacter turnerae (strain ATCC 39867 / T7901)</name>
    <dbReference type="NCBI Taxonomy" id="377629"/>
    <lineage>
        <taxon>Bacteria</taxon>
        <taxon>Pseudomonadati</taxon>
        <taxon>Pseudomonadota</taxon>
        <taxon>Gammaproteobacteria</taxon>
        <taxon>Cellvibrionales</taxon>
        <taxon>Cellvibrionaceae</taxon>
        <taxon>Teredinibacter</taxon>
    </lineage>
</organism>
<dbReference type="Proteomes" id="UP000009080">
    <property type="component" value="Chromosome"/>
</dbReference>
<dbReference type="GO" id="GO:0015074">
    <property type="term" value="P:DNA integration"/>
    <property type="evidence" value="ECO:0007669"/>
    <property type="project" value="UniProtKB-KW"/>
</dbReference>
<dbReference type="PANTHER" id="PTHR30349">
    <property type="entry name" value="PHAGE INTEGRASE-RELATED"/>
    <property type="match status" value="1"/>
</dbReference>
<keyword evidence="3" id="KW-0238">DNA-binding</keyword>
<gene>
    <name evidence="7" type="ordered locus">TERTU_1976</name>
</gene>
<dbReference type="Gene3D" id="1.10.443.10">
    <property type="entry name" value="Intergrase catalytic core"/>
    <property type="match status" value="1"/>
</dbReference>
<dbReference type="OrthoDB" id="8610787at2"/>
<dbReference type="CDD" id="cd00397">
    <property type="entry name" value="DNA_BRE_C"/>
    <property type="match status" value="1"/>
</dbReference>
<dbReference type="PROSITE" id="PS51898">
    <property type="entry name" value="TYR_RECOMBINASE"/>
    <property type="match status" value="1"/>
</dbReference>
<feature type="compositionally biased region" description="Basic residues" evidence="5">
    <location>
        <begin position="405"/>
        <end position="414"/>
    </location>
</feature>
<dbReference type="eggNOG" id="COG4974">
    <property type="taxonomic scope" value="Bacteria"/>
</dbReference>
<keyword evidence="8" id="KW-1185">Reference proteome</keyword>
<dbReference type="RefSeq" id="WP_015817062.1">
    <property type="nucleotide sequence ID" value="NC_012997.1"/>
</dbReference>
<feature type="compositionally biased region" description="Basic and acidic residues" evidence="5">
    <location>
        <begin position="368"/>
        <end position="384"/>
    </location>
</feature>
<reference evidence="7 8" key="1">
    <citation type="journal article" date="2009" name="PLoS ONE">
        <title>The complete genome of Teredinibacter turnerae T7901: an intracellular endosymbiont of marine wood-boring bivalves (shipworms).</title>
        <authorList>
            <person name="Yang J.C."/>
            <person name="Madupu R."/>
            <person name="Durkin A.S."/>
            <person name="Ekborg N.A."/>
            <person name="Pedamallu C.S."/>
            <person name="Hostetler J.B."/>
            <person name="Radune D."/>
            <person name="Toms B.S."/>
            <person name="Henrissat B."/>
            <person name="Coutinho P.M."/>
            <person name="Schwarz S."/>
            <person name="Field L."/>
            <person name="Trindade-Silva A.E."/>
            <person name="Soares C.A.G."/>
            <person name="Elshahawi S."/>
            <person name="Hanora A."/>
            <person name="Schmidt E.W."/>
            <person name="Haygood M.G."/>
            <person name="Posfai J."/>
            <person name="Benner J."/>
            <person name="Madinger C."/>
            <person name="Nove J."/>
            <person name="Anton B."/>
            <person name="Chaudhary K."/>
            <person name="Foster J."/>
            <person name="Holman A."/>
            <person name="Kumar S."/>
            <person name="Lessard P.A."/>
            <person name="Luyten Y.A."/>
            <person name="Slatko B."/>
            <person name="Wood N."/>
            <person name="Wu B."/>
            <person name="Teplitski M."/>
            <person name="Mougous J.D."/>
            <person name="Ward N."/>
            <person name="Eisen J.A."/>
            <person name="Badger J.H."/>
            <person name="Distel D.L."/>
        </authorList>
    </citation>
    <scope>NUCLEOTIDE SEQUENCE [LARGE SCALE GENOMIC DNA]</scope>
    <source>
        <strain evidence="8">ATCC 39867 / T7901</strain>
    </source>
</reference>
<dbReference type="HOGENOM" id="CLU_027562_42_0_6"/>
<dbReference type="STRING" id="377629.TERTU_1976"/>
<dbReference type="PANTHER" id="PTHR30349:SF77">
    <property type="entry name" value="TYROSINE RECOMBINASE XERC"/>
    <property type="match status" value="1"/>
</dbReference>
<dbReference type="InterPro" id="IPR002104">
    <property type="entry name" value="Integrase_catalytic"/>
</dbReference>
<dbReference type="Gene3D" id="1.10.150.130">
    <property type="match status" value="1"/>
</dbReference>
<keyword evidence="4" id="KW-0233">DNA recombination</keyword>
<evidence type="ECO:0000256" key="5">
    <source>
        <dbReference type="SAM" id="MobiDB-lite"/>
    </source>
</evidence>
<dbReference type="EMBL" id="CP001614">
    <property type="protein sequence ID" value="ACR10950.1"/>
    <property type="molecule type" value="Genomic_DNA"/>
</dbReference>
<evidence type="ECO:0000313" key="8">
    <source>
        <dbReference type="Proteomes" id="UP000009080"/>
    </source>
</evidence>